<gene>
    <name evidence="1" type="ORF">CO662_29450</name>
</gene>
<evidence type="ECO:0000313" key="2">
    <source>
        <dbReference type="Proteomes" id="UP000219972"/>
    </source>
</evidence>
<dbReference type="EMBL" id="NWSL01000027">
    <property type="protein sequence ID" value="PDS48401.1"/>
    <property type="molecule type" value="Genomic_DNA"/>
</dbReference>
<organism evidence="1 2">
    <name type="scientific">Rhizobium anhuiense</name>
    <dbReference type="NCBI Taxonomy" id="1184720"/>
    <lineage>
        <taxon>Bacteria</taxon>
        <taxon>Pseudomonadati</taxon>
        <taxon>Pseudomonadota</taxon>
        <taxon>Alphaproteobacteria</taxon>
        <taxon>Hyphomicrobiales</taxon>
        <taxon>Rhizobiaceae</taxon>
        <taxon>Rhizobium/Agrobacterium group</taxon>
        <taxon>Rhizobium</taxon>
    </lineage>
</organism>
<sequence length="83" mass="9687">MILLNAKGQVMTEVDFGNFPDDDPDLLENTALPKQFISRLRKAFYTRLSDFDDMDDIQMLREPGINWRIIKAVRSERARIDAK</sequence>
<proteinExistence type="predicted"/>
<comment type="caution">
    <text evidence="1">The sequence shown here is derived from an EMBL/GenBank/DDBJ whole genome shotgun (WGS) entry which is preliminary data.</text>
</comment>
<evidence type="ECO:0000313" key="1">
    <source>
        <dbReference type="EMBL" id="PDS48401.1"/>
    </source>
</evidence>
<keyword evidence="2" id="KW-1185">Reference proteome</keyword>
<protein>
    <submittedName>
        <fullName evidence="1">Uncharacterized protein</fullName>
    </submittedName>
</protein>
<accession>A0ABX4IZS1</accession>
<reference evidence="1 2" key="1">
    <citation type="submission" date="2017-09" db="EMBL/GenBank/DDBJ databases">
        <title>Comparative genomics of rhizobia isolated from Phaseolus vulgaris in China.</title>
        <authorList>
            <person name="Tong W."/>
        </authorList>
    </citation>
    <scope>NUCLEOTIDE SEQUENCE [LARGE SCALE GENOMIC DNA]</scope>
    <source>
        <strain evidence="1 2">Y27</strain>
    </source>
</reference>
<name>A0ABX4IZS1_9HYPH</name>
<dbReference type="Proteomes" id="UP000219972">
    <property type="component" value="Unassembled WGS sequence"/>
</dbReference>